<feature type="region of interest" description="Disordered" evidence="1">
    <location>
        <begin position="38"/>
        <end position="66"/>
    </location>
</feature>
<organism evidence="2 3">
    <name type="scientific">Segatella salivae F0493</name>
    <dbReference type="NCBI Taxonomy" id="1395125"/>
    <lineage>
        <taxon>Bacteria</taxon>
        <taxon>Pseudomonadati</taxon>
        <taxon>Bacteroidota</taxon>
        <taxon>Bacteroidia</taxon>
        <taxon>Bacteroidales</taxon>
        <taxon>Prevotellaceae</taxon>
        <taxon>Segatella</taxon>
    </lineage>
</organism>
<comment type="caution">
    <text evidence="2">The sequence shown here is derived from an EMBL/GenBank/DDBJ whole genome shotgun (WGS) entry which is preliminary data.</text>
</comment>
<accession>U2MBW7</accession>
<evidence type="ECO:0000256" key="1">
    <source>
        <dbReference type="SAM" id="MobiDB-lite"/>
    </source>
</evidence>
<dbReference type="PATRIC" id="fig|1395125.3.peg.2212"/>
<dbReference type="EMBL" id="AWGW01000027">
    <property type="protein sequence ID" value="ERJ99184.1"/>
    <property type="molecule type" value="Genomic_DNA"/>
</dbReference>
<dbReference type="Proteomes" id="UP000017023">
    <property type="component" value="Unassembled WGS sequence"/>
</dbReference>
<evidence type="ECO:0000313" key="2">
    <source>
        <dbReference type="EMBL" id="ERJ99184.1"/>
    </source>
</evidence>
<feature type="compositionally biased region" description="Basic and acidic residues" evidence="1">
    <location>
        <begin position="38"/>
        <end position="47"/>
    </location>
</feature>
<protein>
    <submittedName>
        <fullName evidence="2">Uncharacterized protein</fullName>
    </submittedName>
</protein>
<proteinExistence type="predicted"/>
<sequence>AKRKYELAITGKTTAEGKPKTIWVGVNKDGTLYLVEEKKPKANEKPKAGGGTTEQPNFGIKHKNQP</sequence>
<dbReference type="AlphaFoldDB" id="U2MBW7"/>
<name>U2MBW7_9BACT</name>
<gene>
    <name evidence="2" type="ORF">HMPREF9145_2230</name>
</gene>
<feature type="non-terminal residue" evidence="2">
    <location>
        <position position="1"/>
    </location>
</feature>
<reference evidence="2 3" key="1">
    <citation type="submission" date="2013-08" db="EMBL/GenBank/DDBJ databases">
        <authorList>
            <person name="Durkin A.S."/>
            <person name="Haft D.R."/>
            <person name="McCorrison J."/>
            <person name="Torralba M."/>
            <person name="Gillis M."/>
            <person name="Haft D.H."/>
            <person name="Methe B."/>
            <person name="Sutton G."/>
            <person name="Nelson K.E."/>
        </authorList>
    </citation>
    <scope>NUCLEOTIDE SEQUENCE [LARGE SCALE GENOMIC DNA]</scope>
    <source>
        <strain evidence="2 3">F0493</strain>
    </source>
</reference>
<evidence type="ECO:0000313" key="3">
    <source>
        <dbReference type="Proteomes" id="UP000017023"/>
    </source>
</evidence>